<dbReference type="Gene3D" id="2.40.160.10">
    <property type="entry name" value="Porin"/>
    <property type="match status" value="1"/>
</dbReference>
<dbReference type="EMBL" id="CAADFK010000057">
    <property type="protein sequence ID" value="VFK14159.1"/>
    <property type="molecule type" value="Genomic_DNA"/>
</dbReference>
<evidence type="ECO:0000256" key="1">
    <source>
        <dbReference type="SAM" id="Coils"/>
    </source>
</evidence>
<gene>
    <name evidence="2" type="ORF">BECKLPF1236B_GA0070989_105723</name>
</gene>
<keyword evidence="1" id="KW-0175">Coiled coil</keyword>
<organism evidence="2">
    <name type="scientific">Candidatus Kentrum sp. LPFa</name>
    <dbReference type="NCBI Taxonomy" id="2126335"/>
    <lineage>
        <taxon>Bacteria</taxon>
        <taxon>Pseudomonadati</taxon>
        <taxon>Pseudomonadota</taxon>
        <taxon>Gammaproteobacteria</taxon>
        <taxon>Candidatus Kentrum</taxon>
    </lineage>
</organism>
<proteinExistence type="predicted"/>
<name>A0A450WAU4_9GAMM</name>
<accession>A0A450WAU4</accession>
<sequence length="237" mass="26327">MNKKSLLRIVMLFVVLGFPWFAYPTEQSDIMDLKRMLAEMQHEYESRIKALEARIEKAEAKVLAAEATRKTEQQFRALTPDMGEAPEKKSFIPQRDGNSAFNPAISLVLQASAASYSQDPETWRMPGFLTGGESGLKTEGLSLTETELTASANVDDWFYSQATIGLHEHDGDVEVDLEEAFVETLALPAGLGLQAGRFLTETGYLNTHHSDSWDFADAPLTSQAFLGKQYRDDGLRG</sequence>
<dbReference type="AlphaFoldDB" id="A0A450WAU4"/>
<dbReference type="InterPro" id="IPR023614">
    <property type="entry name" value="Porin_dom_sf"/>
</dbReference>
<protein>
    <submittedName>
        <fullName evidence="2">Uncharacterized protein</fullName>
    </submittedName>
</protein>
<reference evidence="2" key="1">
    <citation type="submission" date="2019-02" db="EMBL/GenBank/DDBJ databases">
        <authorList>
            <person name="Gruber-Vodicka R. H."/>
            <person name="Seah K. B. B."/>
        </authorList>
    </citation>
    <scope>NUCLEOTIDE SEQUENCE</scope>
    <source>
        <strain evidence="2">BECK_S313</strain>
    </source>
</reference>
<evidence type="ECO:0000313" key="2">
    <source>
        <dbReference type="EMBL" id="VFK14159.1"/>
    </source>
</evidence>
<feature type="coiled-coil region" evidence="1">
    <location>
        <begin position="34"/>
        <end position="68"/>
    </location>
</feature>